<protein>
    <recommendedName>
        <fullName evidence="4">Flagellar FliJ protein</fullName>
    </recommendedName>
</protein>
<reference evidence="2 3" key="1">
    <citation type="submission" date="2020-03" db="EMBL/GenBank/DDBJ databases">
        <title>Soil Listeria distribution.</title>
        <authorList>
            <person name="Liao J."/>
            <person name="Wiedmann M."/>
        </authorList>
    </citation>
    <scope>NUCLEOTIDE SEQUENCE [LARGE SCALE GENOMIC DNA]</scope>
    <source>
        <strain evidence="2 3">FSL L7-1515</strain>
    </source>
</reference>
<evidence type="ECO:0008006" key="4">
    <source>
        <dbReference type="Google" id="ProtNLM"/>
    </source>
</evidence>
<dbReference type="Proteomes" id="UP000587800">
    <property type="component" value="Unassembled WGS sequence"/>
</dbReference>
<organism evidence="2 3">
    <name type="scientific">Listeria immobilis</name>
    <dbReference type="NCBI Taxonomy" id="2713502"/>
    <lineage>
        <taxon>Bacteria</taxon>
        <taxon>Bacillati</taxon>
        <taxon>Bacillota</taxon>
        <taxon>Bacilli</taxon>
        <taxon>Bacillales</taxon>
        <taxon>Listeriaceae</taxon>
        <taxon>Listeria</taxon>
    </lineage>
</organism>
<keyword evidence="3" id="KW-1185">Reference proteome</keyword>
<proteinExistence type="predicted"/>
<sequence length="120" mass="15026">MREKIHEQERAAFTQQIIQKENQLDKLREEKQKVERLLYQLEEDFQRGYQKLRMLNDENVKERQSDFFQIQQRMDDQERRFRQRVMDAKEQFASVFKKEIIQADDEREILYKQRGEIPWD</sequence>
<gene>
    <name evidence="2" type="ORF">HCJ59_07420</name>
</gene>
<comment type="caution">
    <text evidence="2">The sequence shown here is derived from an EMBL/GenBank/DDBJ whole genome shotgun (WGS) entry which is preliminary data.</text>
</comment>
<accession>A0ABR6SVL9</accession>
<evidence type="ECO:0000256" key="1">
    <source>
        <dbReference type="SAM" id="Coils"/>
    </source>
</evidence>
<dbReference type="RefSeq" id="WP_185347765.1">
    <property type="nucleotide sequence ID" value="NZ_JAASTU010000001.1"/>
</dbReference>
<keyword evidence="1" id="KW-0175">Coiled coil</keyword>
<name>A0ABR6SVL9_9LIST</name>
<evidence type="ECO:0000313" key="3">
    <source>
        <dbReference type="Proteomes" id="UP000587800"/>
    </source>
</evidence>
<feature type="coiled-coil region" evidence="1">
    <location>
        <begin position="10"/>
        <end position="44"/>
    </location>
</feature>
<dbReference type="EMBL" id="JAASUB010000007">
    <property type="protein sequence ID" value="MBC1509719.1"/>
    <property type="molecule type" value="Genomic_DNA"/>
</dbReference>
<evidence type="ECO:0000313" key="2">
    <source>
        <dbReference type="EMBL" id="MBC1509719.1"/>
    </source>
</evidence>